<dbReference type="Proteomes" id="UP000023758">
    <property type="component" value="Unassembled WGS sequence"/>
</dbReference>
<dbReference type="SUPFAM" id="SSF46565">
    <property type="entry name" value="Chaperone J-domain"/>
    <property type="match status" value="1"/>
</dbReference>
<keyword evidence="2 8" id="KW-0732">Signal</keyword>
<dbReference type="InterPro" id="IPR019734">
    <property type="entry name" value="TPR_rpt"/>
</dbReference>
<dbReference type="Gene3D" id="1.10.287.110">
    <property type="entry name" value="DnaJ domain"/>
    <property type="match status" value="1"/>
</dbReference>
<evidence type="ECO:0000256" key="2">
    <source>
        <dbReference type="ARBA" id="ARBA00022729"/>
    </source>
</evidence>
<dbReference type="PANTHER" id="PTHR44140">
    <property type="entry name" value="LD25575P"/>
    <property type="match status" value="1"/>
</dbReference>
<evidence type="ECO:0000256" key="3">
    <source>
        <dbReference type="ARBA" id="ARBA00022737"/>
    </source>
</evidence>
<sequence>MIVRFQTVAFLLAVISSANGLQSSDIPPDTPVSSLLSSAKTHLASGSPEDALLYFNAAIDKDPSNYLSIFQRGAAYLSLGRHARAADDFNKVLKLKPGFEGALLQRGKLRMRSGNWTGAKEDLQAAGKPGEGDLAQLHEAHVAAVAAEEAEKKQDWETCVAQSNIAITKAMGSSELRRMRGNCHFERGDIQEGINDLTRLTQLSPNNVDPHLQVSAMLFYSLADTERGLDQIRKCLHSDPDSKICSRLFRGEKRNSKQLKNLDKLLETRKFHKAAELLVGTKGETGLLEDIQQDVKSAQEDGYIHPKAPNNLYHSLVEKTCETYRAMNSKRKARPYCSQCLEFNPSSLHGLLSKAEEQIDAEQYEAATQTLKTADEHHSGSQEIHTLMQKAQTLLKRSKQKDYYKVLGVDREADEATIKRAYRQLTKKFHPDKARSQGIPKEEAEKKMASINEAYEVLSDPELRRRFDHGDDPNDPHGGQPHFNPFAGGHGGSPFFFQQGAGNHHFKFTQGGFDFQGGFPF</sequence>
<reference evidence="10" key="1">
    <citation type="submission" date="2014-02" db="EMBL/GenBank/DDBJ databases">
        <title>The Genome Sequence of Trichophyton rubrum (morphotype fischeri) CBS 288.86.</title>
        <authorList>
            <consortium name="The Broad Institute Genomics Platform"/>
            <person name="Cuomo C.A."/>
            <person name="White T.C."/>
            <person name="Graser Y."/>
            <person name="Martinez-Rossi N."/>
            <person name="Heitman J."/>
            <person name="Young S.K."/>
            <person name="Zeng Q."/>
            <person name="Gargeya S."/>
            <person name="Abouelleil A."/>
            <person name="Alvarado L."/>
            <person name="Chapman S.B."/>
            <person name="Gainer-Dewar J."/>
            <person name="Goldberg J."/>
            <person name="Griggs A."/>
            <person name="Gujja S."/>
            <person name="Hansen M."/>
            <person name="Howarth C."/>
            <person name="Imamovic A."/>
            <person name="Larimer J."/>
            <person name="Martinez D."/>
            <person name="Murphy C."/>
            <person name="Pearson M.D."/>
            <person name="Persinoti G."/>
            <person name="Poon T."/>
            <person name="Priest M."/>
            <person name="Roberts A.D."/>
            <person name="Saif S."/>
            <person name="Shea T.D."/>
            <person name="Sykes S.N."/>
            <person name="Wortman J."/>
            <person name="Nusbaum C."/>
            <person name="Birren B."/>
        </authorList>
    </citation>
    <scope>NUCLEOTIDE SEQUENCE [LARGE SCALE GENOMIC DNA]</scope>
    <source>
        <strain evidence="10">CBS 288.86</strain>
    </source>
</reference>
<evidence type="ECO:0000256" key="5">
    <source>
        <dbReference type="ARBA" id="ARBA00022824"/>
    </source>
</evidence>
<dbReference type="FunFam" id="1.25.40.10:FF:000224">
    <property type="entry name" value="DnaJ and TPR domain protein"/>
    <property type="match status" value="1"/>
</dbReference>
<keyword evidence="3" id="KW-0677">Repeat</keyword>
<protein>
    <recommendedName>
        <fullName evidence="6">Tetratricopeptide repeat and J domain-containing co-chaperone DNJ1</fullName>
    </recommendedName>
</protein>
<dbReference type="PROSITE" id="PS50005">
    <property type="entry name" value="TPR"/>
    <property type="match status" value="2"/>
</dbReference>
<keyword evidence="4 7" id="KW-0802">TPR repeat</keyword>
<dbReference type="GO" id="GO:0051787">
    <property type="term" value="F:misfolded protein binding"/>
    <property type="evidence" value="ECO:0007669"/>
    <property type="project" value="TreeGrafter"/>
</dbReference>
<evidence type="ECO:0000313" key="10">
    <source>
        <dbReference type="EMBL" id="EZF49063.1"/>
    </source>
</evidence>
<accession>A0A022VTL5</accession>
<evidence type="ECO:0000256" key="8">
    <source>
        <dbReference type="SAM" id="SignalP"/>
    </source>
</evidence>
<dbReference type="GO" id="GO:0034975">
    <property type="term" value="P:protein folding in endoplasmic reticulum"/>
    <property type="evidence" value="ECO:0007669"/>
    <property type="project" value="TreeGrafter"/>
</dbReference>
<dbReference type="OrthoDB" id="1726119at2759"/>
<proteinExistence type="predicted"/>
<evidence type="ECO:0000256" key="7">
    <source>
        <dbReference type="PROSITE-ProRule" id="PRU00339"/>
    </source>
</evidence>
<dbReference type="PROSITE" id="PS50076">
    <property type="entry name" value="DNAJ_2"/>
    <property type="match status" value="1"/>
</dbReference>
<evidence type="ECO:0000259" key="9">
    <source>
        <dbReference type="PROSITE" id="PS50076"/>
    </source>
</evidence>
<feature type="repeat" description="TPR" evidence="7">
    <location>
        <begin position="66"/>
        <end position="99"/>
    </location>
</feature>
<dbReference type="Gene3D" id="1.25.40.10">
    <property type="entry name" value="Tetratricopeptide repeat domain"/>
    <property type="match status" value="1"/>
</dbReference>
<dbReference type="CDD" id="cd06257">
    <property type="entry name" value="DnaJ"/>
    <property type="match status" value="1"/>
</dbReference>
<dbReference type="InterPro" id="IPR011990">
    <property type="entry name" value="TPR-like_helical_dom_sf"/>
</dbReference>
<feature type="repeat" description="TPR" evidence="7">
    <location>
        <begin position="174"/>
        <end position="207"/>
    </location>
</feature>
<dbReference type="InterPro" id="IPR001623">
    <property type="entry name" value="DnaJ_domain"/>
</dbReference>
<dbReference type="SMART" id="SM00271">
    <property type="entry name" value="DnaJ"/>
    <property type="match status" value="1"/>
</dbReference>
<evidence type="ECO:0000256" key="4">
    <source>
        <dbReference type="ARBA" id="ARBA00022803"/>
    </source>
</evidence>
<dbReference type="InterPro" id="IPR036869">
    <property type="entry name" value="J_dom_sf"/>
</dbReference>
<dbReference type="Pfam" id="PF00226">
    <property type="entry name" value="DnaJ"/>
    <property type="match status" value="1"/>
</dbReference>
<organism evidence="10">
    <name type="scientific">Trichophyton rubrum CBS 288.86</name>
    <dbReference type="NCBI Taxonomy" id="1215330"/>
    <lineage>
        <taxon>Eukaryota</taxon>
        <taxon>Fungi</taxon>
        <taxon>Dikarya</taxon>
        <taxon>Ascomycota</taxon>
        <taxon>Pezizomycotina</taxon>
        <taxon>Eurotiomycetes</taxon>
        <taxon>Eurotiomycetidae</taxon>
        <taxon>Onygenales</taxon>
        <taxon>Arthrodermataceae</taxon>
        <taxon>Trichophyton</taxon>
    </lineage>
</organism>
<dbReference type="PRINTS" id="PR00625">
    <property type="entry name" value="JDOMAIN"/>
</dbReference>
<dbReference type="AlphaFoldDB" id="A0A022VTL5"/>
<feature type="chain" id="PRO_5001510461" description="Tetratricopeptide repeat and J domain-containing co-chaperone DNJ1" evidence="8">
    <location>
        <begin position="21"/>
        <end position="521"/>
    </location>
</feature>
<dbReference type="Pfam" id="PF13432">
    <property type="entry name" value="TPR_16"/>
    <property type="match status" value="1"/>
</dbReference>
<name>A0A022VTL5_TRIRU</name>
<dbReference type="HOGENOM" id="CLU_015935_0_1_1"/>
<feature type="signal peptide" evidence="8">
    <location>
        <begin position="1"/>
        <end position="20"/>
    </location>
</feature>
<dbReference type="SMART" id="SM00028">
    <property type="entry name" value="TPR"/>
    <property type="match status" value="3"/>
</dbReference>
<gene>
    <name evidence="10" type="ORF">H103_07370</name>
</gene>
<dbReference type="SUPFAM" id="SSF48452">
    <property type="entry name" value="TPR-like"/>
    <property type="match status" value="2"/>
</dbReference>
<dbReference type="GO" id="GO:0051087">
    <property type="term" value="F:protein-folding chaperone binding"/>
    <property type="evidence" value="ECO:0007669"/>
    <property type="project" value="TreeGrafter"/>
</dbReference>
<dbReference type="PANTHER" id="PTHR44140:SF2">
    <property type="entry name" value="LD25575P"/>
    <property type="match status" value="1"/>
</dbReference>
<evidence type="ECO:0000256" key="6">
    <source>
        <dbReference type="ARBA" id="ARBA00073740"/>
    </source>
</evidence>
<feature type="domain" description="J" evidence="9">
    <location>
        <begin position="402"/>
        <end position="471"/>
    </location>
</feature>
<comment type="subcellular location">
    <subcellularLocation>
        <location evidence="1">Endoplasmic reticulum lumen</location>
    </subcellularLocation>
</comment>
<evidence type="ECO:0000256" key="1">
    <source>
        <dbReference type="ARBA" id="ARBA00004319"/>
    </source>
</evidence>
<keyword evidence="5" id="KW-0256">Endoplasmic reticulum</keyword>
<dbReference type="InterPro" id="IPR051727">
    <property type="entry name" value="DnaJ_C3_Co-chaperones"/>
</dbReference>
<dbReference type="GO" id="GO:0005788">
    <property type="term" value="C:endoplasmic reticulum lumen"/>
    <property type="evidence" value="ECO:0007669"/>
    <property type="project" value="UniProtKB-SubCell"/>
</dbReference>
<dbReference type="EMBL" id="KK207910">
    <property type="protein sequence ID" value="EZF49063.1"/>
    <property type="molecule type" value="Genomic_DNA"/>
</dbReference>